<dbReference type="InterPro" id="IPR009229">
    <property type="entry name" value="AgrD"/>
</dbReference>
<dbReference type="EMBL" id="CACRTO010000019">
    <property type="protein sequence ID" value="VYU27685.1"/>
    <property type="molecule type" value="Genomic_DNA"/>
</dbReference>
<dbReference type="PROSITE" id="PS51257">
    <property type="entry name" value="PROKAR_LIPOPROTEIN"/>
    <property type="match status" value="1"/>
</dbReference>
<dbReference type="AlphaFoldDB" id="A0A6N3DHF9"/>
<feature type="chain" id="PRO_5038689753" description="Cyclic lactone autoinducer peptide" evidence="1">
    <location>
        <begin position="27"/>
        <end position="44"/>
    </location>
</feature>
<sequence>MKRLNNKFMMAVATIATVIASTVATSACFWCSYQPEEPKCLRDE</sequence>
<dbReference type="RefSeq" id="WP_156626396.1">
    <property type="nucleotide sequence ID" value="NZ_CACRTO010000019.1"/>
</dbReference>
<evidence type="ECO:0000313" key="2">
    <source>
        <dbReference type="EMBL" id="VYU27685.1"/>
    </source>
</evidence>
<name>A0A6N3DHF9_9CLOT</name>
<dbReference type="NCBIfam" id="TIGR04223">
    <property type="entry name" value="quorum_AgrD"/>
    <property type="match status" value="1"/>
</dbReference>
<keyword evidence="1" id="KW-0732">Signal</keyword>
<evidence type="ECO:0008006" key="3">
    <source>
        <dbReference type="Google" id="ProtNLM"/>
    </source>
</evidence>
<feature type="signal peptide" evidence="1">
    <location>
        <begin position="1"/>
        <end position="26"/>
    </location>
</feature>
<accession>A0A6N3DHF9</accession>
<organism evidence="2">
    <name type="scientific">Clostridium tertium</name>
    <dbReference type="NCBI Taxonomy" id="1559"/>
    <lineage>
        <taxon>Bacteria</taxon>
        <taxon>Bacillati</taxon>
        <taxon>Bacillota</taxon>
        <taxon>Clostridia</taxon>
        <taxon>Eubacteriales</taxon>
        <taxon>Clostridiaceae</taxon>
        <taxon>Clostridium</taxon>
    </lineage>
</organism>
<reference evidence="2" key="1">
    <citation type="submission" date="2019-11" db="EMBL/GenBank/DDBJ databases">
        <authorList>
            <person name="Feng L."/>
        </authorList>
    </citation>
    <scope>NUCLEOTIDE SEQUENCE</scope>
    <source>
        <strain evidence="2">CTertiumLFYP3</strain>
    </source>
</reference>
<gene>
    <name evidence="2" type="ORF">CTLFYP3_01935</name>
</gene>
<evidence type="ECO:0000256" key="1">
    <source>
        <dbReference type="SAM" id="SignalP"/>
    </source>
</evidence>
<proteinExistence type="predicted"/>
<protein>
    <recommendedName>
        <fullName evidence="3">Cyclic lactone autoinducer peptide</fullName>
    </recommendedName>
</protein>